<evidence type="ECO:0000256" key="1">
    <source>
        <dbReference type="SAM" id="MobiDB-lite"/>
    </source>
</evidence>
<sequence length="79" mass="8581">MDNSDFVLYGGAIVAGALVIFLGYRLFYRKGGTKPKSHVADSINDFYATQDKQDKQDKHQDDQQNDSSDSSSGGDSSGD</sequence>
<dbReference type="EMBL" id="LCHP01000002">
    <property type="protein sequence ID" value="KKT37115.1"/>
    <property type="molecule type" value="Genomic_DNA"/>
</dbReference>
<accession>A0A837I840</accession>
<feature type="transmembrane region" description="Helical" evidence="2">
    <location>
        <begin position="6"/>
        <end position="27"/>
    </location>
</feature>
<keyword evidence="2" id="KW-0812">Transmembrane</keyword>
<evidence type="ECO:0000256" key="2">
    <source>
        <dbReference type="SAM" id="Phobius"/>
    </source>
</evidence>
<gene>
    <name evidence="3" type="ORF">UW25_C0002G0061</name>
</gene>
<keyword evidence="2" id="KW-1133">Transmembrane helix</keyword>
<feature type="region of interest" description="Disordered" evidence="1">
    <location>
        <begin position="33"/>
        <end position="79"/>
    </location>
</feature>
<reference evidence="3 4" key="1">
    <citation type="journal article" date="2015" name="Nature">
        <title>rRNA introns, odd ribosomes, and small enigmatic genomes across a large radiation of phyla.</title>
        <authorList>
            <person name="Brown C.T."/>
            <person name="Hug L.A."/>
            <person name="Thomas B.C."/>
            <person name="Sharon I."/>
            <person name="Castelle C.J."/>
            <person name="Singh A."/>
            <person name="Wilkins M.J."/>
            <person name="Williams K.H."/>
            <person name="Banfield J.F."/>
        </authorList>
    </citation>
    <scope>NUCLEOTIDE SEQUENCE [LARGE SCALE GENOMIC DNA]</scope>
</reference>
<dbReference type="Proteomes" id="UP000033815">
    <property type="component" value="Unassembled WGS sequence"/>
</dbReference>
<evidence type="ECO:0000313" key="4">
    <source>
        <dbReference type="Proteomes" id="UP000033815"/>
    </source>
</evidence>
<evidence type="ECO:0000313" key="3">
    <source>
        <dbReference type="EMBL" id="KKT37115.1"/>
    </source>
</evidence>
<organism evidence="3 4">
    <name type="scientific">Candidatus Nomurabacteria bacterium GW2011_GWB1_44_12</name>
    <dbReference type="NCBI Taxonomy" id="1618748"/>
    <lineage>
        <taxon>Bacteria</taxon>
        <taxon>Candidatus Nomuraibacteriota</taxon>
    </lineage>
</organism>
<comment type="caution">
    <text evidence="3">The sequence shown here is derived from an EMBL/GenBank/DDBJ whole genome shotgun (WGS) entry which is preliminary data.</text>
</comment>
<feature type="compositionally biased region" description="Low complexity" evidence="1">
    <location>
        <begin position="65"/>
        <end position="79"/>
    </location>
</feature>
<dbReference type="AlphaFoldDB" id="A0A837I840"/>
<proteinExistence type="predicted"/>
<feature type="compositionally biased region" description="Basic and acidic residues" evidence="1">
    <location>
        <begin position="51"/>
        <end position="62"/>
    </location>
</feature>
<name>A0A837I840_9BACT</name>
<keyword evidence="2" id="KW-0472">Membrane</keyword>
<protein>
    <submittedName>
        <fullName evidence="3">Uncharacterized protein</fullName>
    </submittedName>
</protein>